<evidence type="ECO:0000313" key="9">
    <source>
        <dbReference type="EMBL" id="TDU23888.1"/>
    </source>
</evidence>
<dbReference type="PROSITE" id="PS00570">
    <property type="entry name" value="RING_HYDROXYL_ALPHA"/>
    <property type="match status" value="1"/>
</dbReference>
<feature type="domain" description="Rieske" evidence="8">
    <location>
        <begin position="1"/>
        <end position="106"/>
    </location>
</feature>
<dbReference type="InterPro" id="IPR017941">
    <property type="entry name" value="Rieske_2Fe-2S"/>
</dbReference>
<dbReference type="GO" id="GO:0005506">
    <property type="term" value="F:iron ion binding"/>
    <property type="evidence" value="ECO:0007669"/>
    <property type="project" value="InterPro"/>
</dbReference>
<accession>A0A4R7NSN9</accession>
<keyword evidence="6" id="KW-0411">Iron-sulfur</keyword>
<organism evidence="9 10">
    <name type="scientific">Chromohalobacter marismortui</name>
    <dbReference type="NCBI Taxonomy" id="42055"/>
    <lineage>
        <taxon>Bacteria</taxon>
        <taxon>Pseudomonadati</taxon>
        <taxon>Pseudomonadota</taxon>
        <taxon>Gammaproteobacteria</taxon>
        <taxon>Oceanospirillales</taxon>
        <taxon>Halomonadaceae</taxon>
        <taxon>Chromohalobacter</taxon>
    </lineage>
</organism>
<dbReference type="PANTHER" id="PTHR43756:SF5">
    <property type="entry name" value="CHOLINE MONOOXYGENASE, CHLOROPLASTIC"/>
    <property type="match status" value="1"/>
</dbReference>
<protein>
    <submittedName>
        <fullName evidence="9">Phenylpropionate dioxygenase-like ring-hydroxylating dioxygenase large terminal subunit</fullName>
    </submittedName>
</protein>
<dbReference type="Gene3D" id="2.102.10.10">
    <property type="entry name" value="Rieske [2Fe-2S] iron-sulphur domain"/>
    <property type="match status" value="1"/>
</dbReference>
<dbReference type="InterPro" id="IPR001663">
    <property type="entry name" value="Rng_hydr_dOase-A"/>
</dbReference>
<dbReference type="AlphaFoldDB" id="A0A4R7NSN9"/>
<dbReference type="GO" id="GO:0051537">
    <property type="term" value="F:2 iron, 2 sulfur cluster binding"/>
    <property type="evidence" value="ECO:0007669"/>
    <property type="project" value="UniProtKB-KW"/>
</dbReference>
<evidence type="ECO:0000256" key="4">
    <source>
        <dbReference type="ARBA" id="ARBA00023002"/>
    </source>
</evidence>
<dbReference type="Pfam" id="PF00848">
    <property type="entry name" value="Ring_hydroxyl_A"/>
    <property type="match status" value="1"/>
</dbReference>
<evidence type="ECO:0000256" key="5">
    <source>
        <dbReference type="ARBA" id="ARBA00023004"/>
    </source>
</evidence>
<dbReference type="CDD" id="cd03469">
    <property type="entry name" value="Rieske_RO_Alpha_N"/>
    <property type="match status" value="1"/>
</dbReference>
<keyword evidence="5" id="KW-0408">Iron</keyword>
<keyword evidence="2" id="KW-0001">2Fe-2S</keyword>
<dbReference type="CDD" id="cd00680">
    <property type="entry name" value="RHO_alpha_C"/>
    <property type="match status" value="1"/>
</dbReference>
<dbReference type="SUPFAM" id="SSF50022">
    <property type="entry name" value="ISP domain"/>
    <property type="match status" value="1"/>
</dbReference>
<dbReference type="InterPro" id="IPR015879">
    <property type="entry name" value="Ring_hydroxy_dOase_asu_C_dom"/>
</dbReference>
<dbReference type="PANTHER" id="PTHR43756">
    <property type="entry name" value="CHOLINE MONOOXYGENASE, CHLOROPLASTIC"/>
    <property type="match status" value="1"/>
</dbReference>
<dbReference type="SUPFAM" id="SSF55961">
    <property type="entry name" value="Bet v1-like"/>
    <property type="match status" value="1"/>
</dbReference>
<dbReference type="EMBL" id="SOBR01000002">
    <property type="protein sequence ID" value="TDU23888.1"/>
    <property type="molecule type" value="Genomic_DNA"/>
</dbReference>
<keyword evidence="10" id="KW-1185">Reference proteome</keyword>
<keyword evidence="7" id="KW-0520">NAD</keyword>
<evidence type="ECO:0000256" key="7">
    <source>
        <dbReference type="ARBA" id="ARBA00023027"/>
    </source>
</evidence>
<dbReference type="Pfam" id="PF00355">
    <property type="entry name" value="Rieske"/>
    <property type="match status" value="1"/>
</dbReference>
<gene>
    <name evidence="9" type="ORF">C8E00_102388</name>
</gene>
<evidence type="ECO:0000259" key="8">
    <source>
        <dbReference type="PROSITE" id="PS51296"/>
    </source>
</evidence>
<dbReference type="PRINTS" id="PR00090">
    <property type="entry name" value="RNGDIOXGNASE"/>
</dbReference>
<keyword evidence="3" id="KW-0479">Metal-binding</keyword>
<sequence>MVGREEDARNDGDFFCLDILGESIFIANSDNNIRAFYNVCPHRGMKLREGQGNSASVVCPFHGWAFSNNGEVFSHPGVRDGEDGFDNCLHGLKKIHCEVSGGFVWVNFSKFPAPLRDQIGSLEEDVLTPFDTGGLTCYKKKESFLQANWKLYLEVGMENLHIPFVHRASIGKQALSRVKTSGEWQCLEMEGAGTASLPRHLRGELTNIESLDRKVTRFCLVYPNLFIVATIDSVWWAQTWPVSPETCVVKFGFCVPKISFERDDFEDIIKPYERHWSQVISEDEAIIQRHQKGLKQASSVFYTRYEKEVEKFHGWLKSSFVEPQ</sequence>
<proteinExistence type="predicted"/>
<evidence type="ECO:0000256" key="6">
    <source>
        <dbReference type="ARBA" id="ARBA00023014"/>
    </source>
</evidence>
<comment type="cofactor">
    <cofactor evidence="1">
        <name>Fe cation</name>
        <dbReference type="ChEBI" id="CHEBI:24875"/>
    </cofactor>
</comment>
<dbReference type="InterPro" id="IPR036922">
    <property type="entry name" value="Rieske_2Fe-2S_sf"/>
</dbReference>
<evidence type="ECO:0000256" key="3">
    <source>
        <dbReference type="ARBA" id="ARBA00022723"/>
    </source>
</evidence>
<keyword evidence="9" id="KW-0223">Dioxygenase</keyword>
<reference evidence="9 10" key="1">
    <citation type="submission" date="2019-03" db="EMBL/GenBank/DDBJ databases">
        <title>Genomic Encyclopedia of Type Strains, Phase IV (KMG-IV): sequencing the most valuable type-strain genomes for metagenomic binning, comparative biology and taxonomic classification.</title>
        <authorList>
            <person name="Goeker M."/>
        </authorList>
    </citation>
    <scope>NUCLEOTIDE SEQUENCE [LARGE SCALE GENOMIC DNA]</scope>
    <source>
        <strain evidence="9 10">DSM 6770</strain>
    </source>
</reference>
<keyword evidence="4" id="KW-0560">Oxidoreductase</keyword>
<dbReference type="Proteomes" id="UP000295380">
    <property type="component" value="Unassembled WGS sequence"/>
</dbReference>
<name>A0A4R7NSN9_9GAMM</name>
<evidence type="ECO:0000313" key="10">
    <source>
        <dbReference type="Proteomes" id="UP000295380"/>
    </source>
</evidence>
<evidence type="ECO:0000256" key="2">
    <source>
        <dbReference type="ARBA" id="ARBA00022714"/>
    </source>
</evidence>
<dbReference type="PROSITE" id="PS51296">
    <property type="entry name" value="RIESKE"/>
    <property type="match status" value="1"/>
</dbReference>
<dbReference type="GO" id="GO:0051213">
    <property type="term" value="F:dioxygenase activity"/>
    <property type="evidence" value="ECO:0007669"/>
    <property type="project" value="UniProtKB-KW"/>
</dbReference>
<dbReference type="InterPro" id="IPR015881">
    <property type="entry name" value="ARHD_Rieske_2Fe_2S"/>
</dbReference>
<evidence type="ECO:0000256" key="1">
    <source>
        <dbReference type="ARBA" id="ARBA00001962"/>
    </source>
</evidence>
<comment type="caution">
    <text evidence="9">The sequence shown here is derived from an EMBL/GenBank/DDBJ whole genome shotgun (WGS) entry which is preliminary data.</text>
</comment>
<dbReference type="Gene3D" id="3.90.380.10">
    <property type="entry name" value="Naphthalene 1,2-dioxygenase Alpha Subunit, Chain A, domain 1"/>
    <property type="match status" value="2"/>
</dbReference>